<evidence type="ECO:0000256" key="17">
    <source>
        <dbReference type="ARBA" id="ARBA00023163"/>
    </source>
</evidence>
<dbReference type="Pfam" id="PF02373">
    <property type="entry name" value="JmjC"/>
    <property type="match status" value="1"/>
</dbReference>
<dbReference type="GO" id="GO:0005634">
    <property type="term" value="C:nucleus"/>
    <property type="evidence" value="ECO:0007669"/>
    <property type="project" value="UniProtKB-SubCell"/>
</dbReference>
<feature type="compositionally biased region" description="Pro residues" evidence="21">
    <location>
        <begin position="800"/>
        <end position="809"/>
    </location>
</feature>
<evidence type="ECO:0000313" key="26">
    <source>
        <dbReference type="Proteomes" id="UP000694569"/>
    </source>
</evidence>
<dbReference type="Pfam" id="PF12937">
    <property type="entry name" value="F-box-like"/>
    <property type="match status" value="1"/>
</dbReference>
<keyword evidence="8" id="KW-0677">Repeat</keyword>
<evidence type="ECO:0000256" key="8">
    <source>
        <dbReference type="ARBA" id="ARBA00022737"/>
    </source>
</evidence>
<evidence type="ECO:0000256" key="14">
    <source>
        <dbReference type="ARBA" id="ARBA00023004"/>
    </source>
</evidence>
<keyword evidence="26" id="KW-1185">Reference proteome</keyword>
<accession>A0A8C5Q1V9</accession>
<evidence type="ECO:0000256" key="12">
    <source>
        <dbReference type="ARBA" id="ARBA00022964"/>
    </source>
</evidence>
<keyword evidence="12" id="KW-0223">Dioxygenase</keyword>
<feature type="region of interest" description="Disordered" evidence="21">
    <location>
        <begin position="875"/>
        <end position="917"/>
    </location>
</feature>
<dbReference type="CDD" id="cd21784">
    <property type="entry name" value="CTD_KDM2A"/>
    <property type="match status" value="1"/>
</dbReference>
<dbReference type="InterPro" id="IPR002857">
    <property type="entry name" value="Znf_CXXC"/>
</dbReference>
<dbReference type="InterPro" id="IPR019786">
    <property type="entry name" value="Zinc_finger_PHD-type_CS"/>
</dbReference>
<dbReference type="InterPro" id="IPR057207">
    <property type="entry name" value="FBXL15_LRR"/>
</dbReference>
<dbReference type="InterPro" id="IPR019787">
    <property type="entry name" value="Znf_PHD-finger"/>
</dbReference>
<keyword evidence="6" id="KW-0433">Leucine-rich repeat</keyword>
<dbReference type="EC" id="1.14.11.27" evidence="4"/>
<protein>
    <recommendedName>
        <fullName evidence="4">[histone H3]-dimethyl-L-lysine(36) demethylase</fullName>
        <ecNumber evidence="4">1.14.11.27</ecNumber>
    </recommendedName>
</protein>
<dbReference type="GO" id="GO:0008270">
    <property type="term" value="F:zinc ion binding"/>
    <property type="evidence" value="ECO:0007669"/>
    <property type="project" value="UniProtKB-KW"/>
</dbReference>
<dbReference type="Ensembl" id="ENSLLET00000031566.1">
    <property type="protein sequence ID" value="ENSLLEP00000030400.1"/>
    <property type="gene ID" value="ENSLLEG00000018947.1"/>
</dbReference>
<evidence type="ECO:0000259" key="22">
    <source>
        <dbReference type="PROSITE" id="PS50016"/>
    </source>
</evidence>
<feature type="domain" description="CXXC-type" evidence="23">
    <location>
        <begin position="642"/>
        <end position="688"/>
    </location>
</feature>
<evidence type="ECO:0000256" key="20">
    <source>
        <dbReference type="PROSITE-ProRule" id="PRU00509"/>
    </source>
</evidence>
<evidence type="ECO:0000256" key="18">
    <source>
        <dbReference type="ARBA" id="ARBA00023242"/>
    </source>
</evidence>
<comment type="catalytic activity">
    <reaction evidence="19">
        <text>N(6),N(6)-dimethyl-L-lysyl(36)-[histone H3] + 2 2-oxoglutarate + 2 O2 = L-lysyl(36)-[histone H3] + 2 formaldehyde + 2 succinate + 2 CO2</text>
        <dbReference type="Rhea" id="RHEA:42032"/>
        <dbReference type="Rhea" id="RHEA-COMP:9785"/>
        <dbReference type="Rhea" id="RHEA-COMP:9787"/>
        <dbReference type="ChEBI" id="CHEBI:15379"/>
        <dbReference type="ChEBI" id="CHEBI:16526"/>
        <dbReference type="ChEBI" id="CHEBI:16810"/>
        <dbReference type="ChEBI" id="CHEBI:16842"/>
        <dbReference type="ChEBI" id="CHEBI:29969"/>
        <dbReference type="ChEBI" id="CHEBI:30031"/>
        <dbReference type="ChEBI" id="CHEBI:61976"/>
        <dbReference type="EC" id="1.14.11.27"/>
    </reaction>
</comment>
<dbReference type="SMART" id="SM00367">
    <property type="entry name" value="LRR_CC"/>
    <property type="match status" value="5"/>
</dbReference>
<keyword evidence="13" id="KW-0560">Oxidoreductase</keyword>
<keyword evidence="16" id="KW-0238">DNA-binding</keyword>
<evidence type="ECO:0000256" key="13">
    <source>
        <dbReference type="ARBA" id="ARBA00023002"/>
    </source>
</evidence>
<dbReference type="Pfam" id="PF17811">
    <property type="entry name" value="JHD"/>
    <property type="match status" value="1"/>
</dbReference>
<comment type="similarity">
    <text evidence="3">Belongs to the JHDM1 histone demethylase family.</text>
</comment>
<dbReference type="AlphaFoldDB" id="A0A8C5Q1V9"/>
<dbReference type="InterPro" id="IPR013083">
    <property type="entry name" value="Znf_RING/FYVE/PHD"/>
</dbReference>
<dbReference type="Gene3D" id="2.60.120.650">
    <property type="entry name" value="Cupin"/>
    <property type="match status" value="1"/>
</dbReference>
<evidence type="ECO:0000256" key="19">
    <source>
        <dbReference type="ARBA" id="ARBA00047915"/>
    </source>
</evidence>
<evidence type="ECO:0000256" key="15">
    <source>
        <dbReference type="ARBA" id="ARBA00023015"/>
    </source>
</evidence>
<sequence length="1195" mass="137196">MVVYYCRSHLHTTAIQRTASQSSCTTFDICSKEFWAVSPQETSGYLLAFSTLRNRGLKMDQEQVRYSRRLRRTLRRRYEDDGISDEEIEGKRTFDLEEKLRSAKYNCNFISFMEGKDFTVRYVQEGGLRNPLIFTNSDGLGLNMPDSDFTVNDVKMFVGGKRIIDVMDVSTQRGIEMTMAQWARYYETPDDEREKLYNVISLEFSHTKLEDLVQRPATVDQIDWVDNMWPRHLKDRQTESTNVIQEMQYPKVQKYCLMSVRGCYTDFHVDFGGTSVWYHILRGGKVFWLIPPTDQNLELYENWLLSGKQGDIFLGDKATACQRVELKQGYTFVIPSGWIHAVYTPQDTLVFGGNFLHSFNIPMQLRIYNSEDRTRVPTKFRYPFYYEMCWYVLERYVYCMTRRSHLTKDFQRESLSIDLELNGRRRPDTPSSSSSSNYSTSSSSASSSDYDDSSDQDWEEEEGLRKRERDRRRVERELQRRREREQRLRERERRHTERIIIPSLPVSLRPLTPPPSVPLPAPPSPPSAPFYLTWFEIEGLSCLVRKLESLPVNKKCLPDGIHDAEALLVDIKKLLEEHAQDSPELALTGIPIVQWPKRHQYKIHLRPKIRFTKPHIMRPASRHITAPPRPPSYPSSSASSGARRRRVRCRKCQACTQRECGTCHYCKDMKKFGGPGRMKQSCMLRQCLAPRLPHSVTCALCGEVDQTSDSQDFEKKLMECSTCGEIVHPGCLEMDGEGLLSDELPNYWECPKCYDGQKQMKRKAVDNSEIDPHFPAKVLRPPLGQSPPSPPLILLTPSPSSGPPSPPTATPQTNFASREDRAKRRQMAREKENHPSGREQSESDRMRLRGSYITVTLQRPPKELSCSSIVPKLQAITTNRQPIRPTPPQPPDEEFDTEDNDTEDETEDDETENGYMSGQRRDHLSMQKDVWLSVFQYLTRRELCVCMSVCKTWYKWGCDKRLWAKIDVSRCKSLVPQALSGIIKRQPSHLDLSWTNISKKQLTWLVNRLPGLKDLILAGCSWSAVSALSSSSCPLLRTLDLRWTVGIKDAQVRDLLTPPNDKAGHDARSKLRLLTDLRLSGLDITDVTLRLIIRHCSVLSKLDLSHCPLLSDQSINLLTAVGSSTRTSLTHIHLAGCKWVTDESLLYLRRASNLSLIDLRGCKQVSRGACEGFISDLSVSTLFCLSDDKLIQRIS</sequence>
<keyword evidence="17" id="KW-0804">Transcription</keyword>
<dbReference type="InterPro" id="IPR006553">
    <property type="entry name" value="Leu-rich_rpt_Cys-con_subtyp"/>
</dbReference>
<evidence type="ECO:0000313" key="25">
    <source>
        <dbReference type="Ensembl" id="ENSLLEP00000030400.1"/>
    </source>
</evidence>
<dbReference type="PROSITE" id="PS50016">
    <property type="entry name" value="ZF_PHD_2"/>
    <property type="match status" value="1"/>
</dbReference>
<dbReference type="SMART" id="SM00558">
    <property type="entry name" value="JmjC"/>
    <property type="match status" value="1"/>
</dbReference>
<evidence type="ECO:0000256" key="16">
    <source>
        <dbReference type="ARBA" id="ARBA00023125"/>
    </source>
</evidence>
<dbReference type="PROSITE" id="PS01359">
    <property type="entry name" value="ZF_PHD_1"/>
    <property type="match status" value="1"/>
</dbReference>
<feature type="domain" description="PHD-type" evidence="22">
    <location>
        <begin position="695"/>
        <end position="756"/>
    </location>
</feature>
<reference evidence="25" key="1">
    <citation type="submission" date="2025-08" db="UniProtKB">
        <authorList>
            <consortium name="Ensembl"/>
        </authorList>
    </citation>
    <scope>IDENTIFICATION</scope>
</reference>
<dbReference type="InterPro" id="IPR032675">
    <property type="entry name" value="LRR_dom_sf"/>
</dbReference>
<dbReference type="InterPro" id="IPR050690">
    <property type="entry name" value="JHDM1_Histone_Demethylase"/>
</dbReference>
<dbReference type="SMART" id="SM00256">
    <property type="entry name" value="FBOX"/>
    <property type="match status" value="1"/>
</dbReference>
<name>A0A8C5Q1V9_9ANUR</name>
<dbReference type="InterPro" id="IPR011011">
    <property type="entry name" value="Znf_FYVE_PHD"/>
</dbReference>
<feature type="compositionally biased region" description="Basic and acidic residues" evidence="21">
    <location>
        <begin position="463"/>
        <end position="492"/>
    </location>
</feature>
<evidence type="ECO:0000256" key="6">
    <source>
        <dbReference type="ARBA" id="ARBA00022614"/>
    </source>
</evidence>
<evidence type="ECO:0000256" key="2">
    <source>
        <dbReference type="ARBA" id="ARBA00004123"/>
    </source>
</evidence>
<evidence type="ECO:0000256" key="5">
    <source>
        <dbReference type="ARBA" id="ARBA00022491"/>
    </source>
</evidence>
<feature type="compositionally biased region" description="Acidic residues" evidence="21">
    <location>
        <begin position="891"/>
        <end position="912"/>
    </location>
</feature>
<feature type="compositionally biased region" description="Acidic residues" evidence="21">
    <location>
        <begin position="449"/>
        <end position="462"/>
    </location>
</feature>
<reference evidence="25" key="2">
    <citation type="submission" date="2025-09" db="UniProtKB">
        <authorList>
            <consortium name="Ensembl"/>
        </authorList>
    </citation>
    <scope>IDENTIFICATION</scope>
</reference>
<evidence type="ECO:0000259" key="24">
    <source>
        <dbReference type="PROSITE" id="PS51184"/>
    </source>
</evidence>
<dbReference type="InterPro" id="IPR001810">
    <property type="entry name" value="F-box_dom"/>
</dbReference>
<dbReference type="InterPro" id="IPR041070">
    <property type="entry name" value="JHD"/>
</dbReference>
<keyword evidence="14" id="KW-0408">Iron</keyword>
<dbReference type="SMART" id="SM00249">
    <property type="entry name" value="PHD"/>
    <property type="match status" value="1"/>
</dbReference>
<evidence type="ECO:0000256" key="10">
    <source>
        <dbReference type="ARBA" id="ARBA00022833"/>
    </source>
</evidence>
<dbReference type="OrthoDB" id="5876800at2759"/>
<feature type="compositionally biased region" description="Low complexity" evidence="21">
    <location>
        <begin position="431"/>
        <end position="448"/>
    </location>
</feature>
<feature type="domain" description="JmjC" evidence="24">
    <location>
        <begin position="204"/>
        <end position="372"/>
    </location>
</feature>
<dbReference type="GO" id="GO:0140680">
    <property type="term" value="F:histone H3K36me/H3K36me2 demethylase activity"/>
    <property type="evidence" value="ECO:0007669"/>
    <property type="project" value="UniProtKB-EC"/>
</dbReference>
<feature type="region of interest" description="Disordered" evidence="21">
    <location>
        <begin position="621"/>
        <end position="642"/>
    </location>
</feature>
<comment type="cofactor">
    <cofactor evidence="1">
        <name>Fe(2+)</name>
        <dbReference type="ChEBI" id="CHEBI:29033"/>
    </cofactor>
</comment>
<dbReference type="PANTHER" id="PTHR23123">
    <property type="entry name" value="PHD/F-BOX CONTAINING PROTEIN"/>
    <property type="match status" value="1"/>
</dbReference>
<organism evidence="25 26">
    <name type="scientific">Leptobrachium leishanense</name>
    <name type="common">Leishan spiny toad</name>
    <dbReference type="NCBI Taxonomy" id="445787"/>
    <lineage>
        <taxon>Eukaryota</taxon>
        <taxon>Metazoa</taxon>
        <taxon>Chordata</taxon>
        <taxon>Craniata</taxon>
        <taxon>Vertebrata</taxon>
        <taxon>Euteleostomi</taxon>
        <taxon>Amphibia</taxon>
        <taxon>Batrachia</taxon>
        <taxon>Anura</taxon>
        <taxon>Pelobatoidea</taxon>
        <taxon>Megophryidae</taxon>
        <taxon>Leptobrachium</taxon>
    </lineage>
</organism>
<feature type="region of interest" description="Disordered" evidence="21">
    <location>
        <begin position="421"/>
        <end position="492"/>
    </location>
</feature>
<dbReference type="FunFam" id="2.60.120.650:FF:000005">
    <property type="entry name" value="lysine-specific demethylase 2A isoform X1"/>
    <property type="match status" value="1"/>
</dbReference>
<dbReference type="Gene3D" id="3.30.40.10">
    <property type="entry name" value="Zinc/RING finger domain, C3HC4 (zinc finger)"/>
    <property type="match status" value="1"/>
</dbReference>
<dbReference type="InterPro" id="IPR003347">
    <property type="entry name" value="JmjC_dom"/>
</dbReference>
<dbReference type="PROSITE" id="PS51184">
    <property type="entry name" value="JMJC"/>
    <property type="match status" value="1"/>
</dbReference>
<evidence type="ECO:0000256" key="21">
    <source>
        <dbReference type="SAM" id="MobiDB-lite"/>
    </source>
</evidence>
<evidence type="ECO:0000256" key="1">
    <source>
        <dbReference type="ARBA" id="ARBA00001954"/>
    </source>
</evidence>
<dbReference type="Pfam" id="PF02008">
    <property type="entry name" value="zf-CXXC"/>
    <property type="match status" value="1"/>
</dbReference>
<dbReference type="CDD" id="cd22181">
    <property type="entry name" value="F-box_FBXL11"/>
    <property type="match status" value="1"/>
</dbReference>
<dbReference type="Gene3D" id="3.80.10.10">
    <property type="entry name" value="Ribonuclease Inhibitor"/>
    <property type="match status" value="1"/>
</dbReference>
<evidence type="ECO:0000256" key="11">
    <source>
        <dbReference type="ARBA" id="ARBA00022853"/>
    </source>
</evidence>
<keyword evidence="10" id="KW-0862">Zinc</keyword>
<evidence type="ECO:0000256" key="3">
    <source>
        <dbReference type="ARBA" id="ARBA00008037"/>
    </source>
</evidence>
<proteinExistence type="inferred from homology"/>
<evidence type="ECO:0000256" key="9">
    <source>
        <dbReference type="ARBA" id="ARBA00022771"/>
    </source>
</evidence>
<comment type="subcellular location">
    <subcellularLocation>
        <location evidence="2">Nucleus</location>
    </subcellularLocation>
</comment>
<dbReference type="Pfam" id="PF16866">
    <property type="entry name" value="PHD_4"/>
    <property type="match status" value="1"/>
</dbReference>
<keyword evidence="18" id="KW-0539">Nucleus</keyword>
<gene>
    <name evidence="25" type="primary">KDM2A</name>
</gene>
<dbReference type="CDD" id="cd15643">
    <property type="entry name" value="PHD_KDM2A"/>
    <property type="match status" value="1"/>
</dbReference>
<dbReference type="GeneTree" id="ENSGT00940000155484"/>
<dbReference type="SUPFAM" id="SSF52047">
    <property type="entry name" value="RNI-like"/>
    <property type="match status" value="1"/>
</dbReference>
<evidence type="ECO:0000256" key="7">
    <source>
        <dbReference type="ARBA" id="ARBA00022723"/>
    </source>
</evidence>
<dbReference type="Gene3D" id="1.20.58.1360">
    <property type="match status" value="1"/>
</dbReference>
<evidence type="ECO:0000259" key="23">
    <source>
        <dbReference type="PROSITE" id="PS51058"/>
    </source>
</evidence>
<keyword evidence="5" id="KW-0678">Repressor</keyword>
<keyword evidence="9 20" id="KW-0863">Zinc-finger</keyword>
<keyword evidence="7" id="KW-0479">Metal-binding</keyword>
<dbReference type="Proteomes" id="UP000694569">
    <property type="component" value="Unplaced"/>
</dbReference>
<dbReference type="Pfam" id="PF25372">
    <property type="entry name" value="DUF7885"/>
    <property type="match status" value="1"/>
</dbReference>
<evidence type="ECO:0000256" key="4">
    <source>
        <dbReference type="ARBA" id="ARBA00013246"/>
    </source>
</evidence>
<dbReference type="InterPro" id="IPR001965">
    <property type="entry name" value="Znf_PHD"/>
</dbReference>
<dbReference type="SUPFAM" id="SSF57903">
    <property type="entry name" value="FYVE/PHD zinc finger"/>
    <property type="match status" value="1"/>
</dbReference>
<feature type="compositionally biased region" description="Basic and acidic residues" evidence="21">
    <location>
        <begin position="817"/>
        <end position="846"/>
    </location>
</feature>
<dbReference type="SUPFAM" id="SSF51197">
    <property type="entry name" value="Clavaminate synthase-like"/>
    <property type="match status" value="1"/>
</dbReference>
<dbReference type="GO" id="GO:0003677">
    <property type="term" value="F:DNA binding"/>
    <property type="evidence" value="ECO:0007669"/>
    <property type="project" value="UniProtKB-KW"/>
</dbReference>
<keyword evidence="11" id="KW-0156">Chromatin regulator</keyword>
<keyword evidence="15" id="KW-0805">Transcription regulation</keyword>
<dbReference type="PROSITE" id="PS51058">
    <property type="entry name" value="ZF_CXXC"/>
    <property type="match status" value="1"/>
</dbReference>
<dbReference type="FunFam" id="3.80.10.10:FF:000011">
    <property type="entry name" value="Lysine-specific demethylase 2B isoform X1"/>
    <property type="match status" value="1"/>
</dbReference>
<feature type="region of interest" description="Disordered" evidence="21">
    <location>
        <begin position="772"/>
        <end position="846"/>
    </location>
</feature>